<dbReference type="CDD" id="cd00130">
    <property type="entry name" value="PAS"/>
    <property type="match status" value="1"/>
</dbReference>
<keyword evidence="7" id="KW-0067">ATP-binding</keyword>
<evidence type="ECO:0000256" key="6">
    <source>
        <dbReference type="ARBA" id="ARBA00022777"/>
    </source>
</evidence>
<feature type="domain" description="PAC" evidence="15">
    <location>
        <begin position="326"/>
        <end position="378"/>
    </location>
</feature>
<dbReference type="InterPro" id="IPR001610">
    <property type="entry name" value="PAC"/>
</dbReference>
<evidence type="ECO:0000256" key="7">
    <source>
        <dbReference type="ARBA" id="ARBA00022840"/>
    </source>
</evidence>
<dbReference type="CDD" id="cd17546">
    <property type="entry name" value="REC_hyHK_CKI1_RcsC-like"/>
    <property type="match status" value="1"/>
</dbReference>
<dbReference type="InterPro" id="IPR001789">
    <property type="entry name" value="Sig_transdc_resp-reg_receiver"/>
</dbReference>
<dbReference type="PANTHER" id="PTHR45339">
    <property type="entry name" value="HYBRID SIGNAL TRANSDUCTION HISTIDINE KINASE J"/>
    <property type="match status" value="1"/>
</dbReference>
<dbReference type="InterPro" id="IPR003661">
    <property type="entry name" value="HisK_dim/P_dom"/>
</dbReference>
<dbReference type="SMART" id="SM00448">
    <property type="entry name" value="REC"/>
    <property type="match status" value="1"/>
</dbReference>
<dbReference type="EMBL" id="JACHGJ010000008">
    <property type="protein sequence ID" value="MBB6481919.1"/>
    <property type="molecule type" value="Genomic_DNA"/>
</dbReference>
<feature type="domain" description="Histidine kinase" evidence="12">
    <location>
        <begin position="396"/>
        <end position="617"/>
    </location>
</feature>
<comment type="catalytic activity">
    <reaction evidence="1">
        <text>ATP + protein L-histidine = ADP + protein N-phospho-L-histidine.</text>
        <dbReference type="EC" id="2.7.13.3"/>
    </reaction>
</comment>
<dbReference type="InterPro" id="IPR000014">
    <property type="entry name" value="PAS"/>
</dbReference>
<dbReference type="SUPFAM" id="SSF52172">
    <property type="entry name" value="CheY-like"/>
    <property type="match status" value="1"/>
</dbReference>
<evidence type="ECO:0000259" key="14">
    <source>
        <dbReference type="PROSITE" id="PS50112"/>
    </source>
</evidence>
<feature type="domain" description="Response regulatory" evidence="13">
    <location>
        <begin position="756"/>
        <end position="875"/>
    </location>
</feature>
<dbReference type="AlphaFoldDB" id="A0A841RGL0"/>
<proteinExistence type="predicted"/>
<dbReference type="InterPro" id="IPR035965">
    <property type="entry name" value="PAS-like_dom_sf"/>
</dbReference>
<dbReference type="FunFam" id="3.30.565.10:FF:000010">
    <property type="entry name" value="Sensor histidine kinase RcsC"/>
    <property type="match status" value="1"/>
</dbReference>
<evidence type="ECO:0000256" key="1">
    <source>
        <dbReference type="ARBA" id="ARBA00000085"/>
    </source>
</evidence>
<dbReference type="Pfam" id="PF00072">
    <property type="entry name" value="Response_reg"/>
    <property type="match status" value="1"/>
</dbReference>
<evidence type="ECO:0000256" key="2">
    <source>
        <dbReference type="ARBA" id="ARBA00012438"/>
    </source>
</evidence>
<dbReference type="InterPro" id="IPR004358">
    <property type="entry name" value="Sig_transdc_His_kin-like_C"/>
</dbReference>
<dbReference type="CDD" id="cd00082">
    <property type="entry name" value="HisKA"/>
    <property type="match status" value="1"/>
</dbReference>
<gene>
    <name evidence="16" type="ORF">HNR50_003600</name>
</gene>
<dbReference type="EC" id="2.7.13.3" evidence="2"/>
<dbReference type="Gene3D" id="3.40.50.2300">
    <property type="match status" value="1"/>
</dbReference>
<dbReference type="InterPro" id="IPR036890">
    <property type="entry name" value="HATPase_C_sf"/>
</dbReference>
<organism evidence="16 17">
    <name type="scientific">Spirochaeta isovalerica</name>
    <dbReference type="NCBI Taxonomy" id="150"/>
    <lineage>
        <taxon>Bacteria</taxon>
        <taxon>Pseudomonadati</taxon>
        <taxon>Spirochaetota</taxon>
        <taxon>Spirochaetia</taxon>
        <taxon>Spirochaetales</taxon>
        <taxon>Spirochaetaceae</taxon>
        <taxon>Spirochaeta</taxon>
    </lineage>
</organism>
<dbReference type="RefSeq" id="WP_184748152.1">
    <property type="nucleotide sequence ID" value="NZ_JACHGJ010000008.1"/>
</dbReference>
<dbReference type="SUPFAM" id="SSF55785">
    <property type="entry name" value="PYP-like sensor domain (PAS domain)"/>
    <property type="match status" value="1"/>
</dbReference>
<dbReference type="SMART" id="SM00091">
    <property type="entry name" value="PAS"/>
    <property type="match status" value="1"/>
</dbReference>
<name>A0A841RGL0_9SPIO</name>
<dbReference type="InterPro" id="IPR005467">
    <property type="entry name" value="His_kinase_dom"/>
</dbReference>
<comment type="caution">
    <text evidence="16">The sequence shown here is derived from an EMBL/GenBank/DDBJ whole genome shotgun (WGS) entry which is preliminary data.</text>
</comment>
<evidence type="ECO:0000259" key="15">
    <source>
        <dbReference type="PROSITE" id="PS50113"/>
    </source>
</evidence>
<evidence type="ECO:0000256" key="11">
    <source>
        <dbReference type="PROSITE-ProRule" id="PRU00169"/>
    </source>
</evidence>
<keyword evidence="6" id="KW-0418">Kinase</keyword>
<evidence type="ECO:0000256" key="9">
    <source>
        <dbReference type="ARBA" id="ARBA00064003"/>
    </source>
</evidence>
<evidence type="ECO:0000256" key="3">
    <source>
        <dbReference type="ARBA" id="ARBA00022553"/>
    </source>
</evidence>
<dbReference type="SMART" id="SM00086">
    <property type="entry name" value="PAC"/>
    <property type="match status" value="2"/>
</dbReference>
<dbReference type="SMART" id="SM00388">
    <property type="entry name" value="HisKA"/>
    <property type="match status" value="1"/>
</dbReference>
<dbReference type="InterPro" id="IPR036097">
    <property type="entry name" value="HisK_dim/P_sf"/>
</dbReference>
<sequence>MGDGAPLHEALFENGVYPLIIMELKSERIIRVNNVFKEWFRTDEPSFRSISLRGGSKQLAVRLEQNPVVRDMELSIIHGNGKKVACLGTAHKIRENRTERTLIVIHESLETSRQTAVLKRKSFNLYTLSQNIDMAFWSVDTQMSLVDYNNHFSKLLETADKPVKPPLPDIMDVDWKARYEAALRGEKKEYNDFYRGKNLITKLSPIYTDYGEVAGVSATIRDITDEINRRKNLEVLHQRFNSILDSATDAAIIATDPQGIIRQFNRGASVMLGYTPEEIIGKRDLLHFYAPSFLREIKNYIRAEKGVRLKSSQIFSWLTDNPDLINNMEWRFINKQRRTIDVKISLSTVLMEDQSYAGILLIAQDISELKRIREELEISKMQAEEMSRTKTSFLANMSHEIRTPLNGIIGMADLLKNTPLTDMQQNQVSIVLKSANTLLLLINDILDYTRIEAGKFKLGLASFSMRNLLEDIIEMMAVSFKEKNIRFKVNIDEQVTDRLVGDPRRIKQILLNLVGNALKFTNKGFIEVQISQINEGMGDLTLYIRVIDTGIGISEEEKEKLFQSFSQADSSTTRKFGGSGLGLAISKELVSMMEGEIGMDSRPGEGSTFWFTIKLARDVRELENLKAIVINGNAVSRKALMRRLKSLHMEAAGASEFEDLTKKEIATADVILVHENLTNRDWRNSAGGKTMIIETSFSRDSPLNKNIDGRLLLPCRQDELINCLTTVIEKRKKTVLFNNSRKEILPEEREENSRIRILIAEDNKINQLVAMNFLKKLGYSADLAENGEQALEACRNRTYDAVLMDQMMPVMDGIEATSRIRNGEGGEANKNVKIIALTANAMKGDREALIEAGMDDYIAKPIVLKDIQEILDRNLKSS</sequence>
<protein>
    <recommendedName>
        <fullName evidence="10">Sensory/regulatory protein RpfC</fullName>
        <ecNumber evidence="2">2.7.13.3</ecNumber>
    </recommendedName>
</protein>
<comment type="subunit">
    <text evidence="9">At low DSF concentrations, interacts with RpfF.</text>
</comment>
<keyword evidence="8" id="KW-0902">Two-component regulatory system</keyword>
<dbReference type="GO" id="GO:0005524">
    <property type="term" value="F:ATP binding"/>
    <property type="evidence" value="ECO:0007669"/>
    <property type="project" value="UniProtKB-KW"/>
</dbReference>
<keyword evidence="3 11" id="KW-0597">Phosphoprotein</keyword>
<dbReference type="Gene3D" id="3.30.450.20">
    <property type="entry name" value="PAS domain"/>
    <property type="match status" value="2"/>
</dbReference>
<evidence type="ECO:0000259" key="12">
    <source>
        <dbReference type="PROSITE" id="PS50109"/>
    </source>
</evidence>
<dbReference type="InterPro" id="IPR003594">
    <property type="entry name" value="HATPase_dom"/>
</dbReference>
<keyword evidence="17" id="KW-1185">Reference proteome</keyword>
<feature type="modified residue" description="4-aspartylphosphate" evidence="11">
    <location>
        <position position="805"/>
    </location>
</feature>
<evidence type="ECO:0000313" key="17">
    <source>
        <dbReference type="Proteomes" id="UP000587760"/>
    </source>
</evidence>
<dbReference type="PANTHER" id="PTHR45339:SF5">
    <property type="entry name" value="HISTIDINE KINASE"/>
    <property type="match status" value="1"/>
</dbReference>
<dbReference type="PROSITE" id="PS50113">
    <property type="entry name" value="PAC"/>
    <property type="match status" value="1"/>
</dbReference>
<dbReference type="PROSITE" id="PS50112">
    <property type="entry name" value="PAS"/>
    <property type="match status" value="1"/>
</dbReference>
<accession>A0A841RGL0</accession>
<reference evidence="16 17" key="1">
    <citation type="submission" date="2020-08" db="EMBL/GenBank/DDBJ databases">
        <title>Genomic Encyclopedia of Type Strains, Phase IV (KMG-IV): sequencing the most valuable type-strain genomes for metagenomic binning, comparative biology and taxonomic classification.</title>
        <authorList>
            <person name="Goeker M."/>
        </authorList>
    </citation>
    <scope>NUCLEOTIDE SEQUENCE [LARGE SCALE GENOMIC DNA]</scope>
    <source>
        <strain evidence="16 17">DSM 2461</strain>
    </source>
</reference>
<keyword evidence="4" id="KW-0808">Transferase</keyword>
<dbReference type="Pfam" id="PF13426">
    <property type="entry name" value="PAS_9"/>
    <property type="match status" value="2"/>
</dbReference>
<dbReference type="Pfam" id="PF00512">
    <property type="entry name" value="HisKA"/>
    <property type="match status" value="1"/>
</dbReference>
<dbReference type="SMART" id="SM00387">
    <property type="entry name" value="HATPase_c"/>
    <property type="match status" value="1"/>
</dbReference>
<feature type="domain" description="PAS" evidence="14">
    <location>
        <begin position="236"/>
        <end position="302"/>
    </location>
</feature>
<dbReference type="NCBIfam" id="TIGR00229">
    <property type="entry name" value="sensory_box"/>
    <property type="match status" value="1"/>
</dbReference>
<dbReference type="Pfam" id="PF02518">
    <property type="entry name" value="HATPase_c"/>
    <property type="match status" value="1"/>
</dbReference>
<dbReference type="GO" id="GO:0000155">
    <property type="term" value="F:phosphorelay sensor kinase activity"/>
    <property type="evidence" value="ECO:0007669"/>
    <property type="project" value="InterPro"/>
</dbReference>
<dbReference type="PROSITE" id="PS50109">
    <property type="entry name" value="HIS_KIN"/>
    <property type="match status" value="1"/>
</dbReference>
<dbReference type="PRINTS" id="PR00344">
    <property type="entry name" value="BCTRLSENSOR"/>
</dbReference>
<evidence type="ECO:0000256" key="4">
    <source>
        <dbReference type="ARBA" id="ARBA00022679"/>
    </source>
</evidence>
<evidence type="ECO:0000256" key="5">
    <source>
        <dbReference type="ARBA" id="ARBA00022741"/>
    </source>
</evidence>
<dbReference type="SUPFAM" id="SSF47384">
    <property type="entry name" value="Homodimeric domain of signal transducing histidine kinase"/>
    <property type="match status" value="1"/>
</dbReference>
<evidence type="ECO:0000313" key="16">
    <source>
        <dbReference type="EMBL" id="MBB6481919.1"/>
    </source>
</evidence>
<dbReference type="CDD" id="cd16922">
    <property type="entry name" value="HATPase_EvgS-ArcB-TorS-like"/>
    <property type="match status" value="1"/>
</dbReference>
<evidence type="ECO:0000259" key="13">
    <source>
        <dbReference type="PROSITE" id="PS50110"/>
    </source>
</evidence>
<dbReference type="Proteomes" id="UP000587760">
    <property type="component" value="Unassembled WGS sequence"/>
</dbReference>
<evidence type="ECO:0000256" key="10">
    <source>
        <dbReference type="ARBA" id="ARBA00068150"/>
    </source>
</evidence>
<dbReference type="PROSITE" id="PS50110">
    <property type="entry name" value="RESPONSE_REGULATORY"/>
    <property type="match status" value="1"/>
</dbReference>
<dbReference type="InterPro" id="IPR011006">
    <property type="entry name" value="CheY-like_superfamily"/>
</dbReference>
<dbReference type="Gene3D" id="1.10.287.130">
    <property type="match status" value="1"/>
</dbReference>
<dbReference type="InterPro" id="IPR000700">
    <property type="entry name" value="PAS-assoc_C"/>
</dbReference>
<evidence type="ECO:0000256" key="8">
    <source>
        <dbReference type="ARBA" id="ARBA00023012"/>
    </source>
</evidence>
<keyword evidence="5" id="KW-0547">Nucleotide-binding</keyword>
<dbReference type="Gene3D" id="3.30.565.10">
    <property type="entry name" value="Histidine kinase-like ATPase, C-terminal domain"/>
    <property type="match status" value="1"/>
</dbReference>
<dbReference type="FunFam" id="1.10.287.130:FF:000002">
    <property type="entry name" value="Two-component osmosensing histidine kinase"/>
    <property type="match status" value="1"/>
</dbReference>
<dbReference type="SUPFAM" id="SSF55874">
    <property type="entry name" value="ATPase domain of HSP90 chaperone/DNA topoisomerase II/histidine kinase"/>
    <property type="match status" value="1"/>
</dbReference>